<dbReference type="InterPro" id="IPR036388">
    <property type="entry name" value="WH-like_DNA-bd_sf"/>
</dbReference>
<dbReference type="SUPFAM" id="SSF46785">
    <property type="entry name" value="Winged helix' DNA-binding domain"/>
    <property type="match status" value="1"/>
</dbReference>
<dbReference type="SUPFAM" id="SSF52833">
    <property type="entry name" value="Thioredoxin-like"/>
    <property type="match status" value="1"/>
</dbReference>
<dbReference type="InterPro" id="IPR051548">
    <property type="entry name" value="Grx-like_ET"/>
</dbReference>
<dbReference type="PANTHER" id="PTHR34386">
    <property type="entry name" value="GLUTAREDOXIN"/>
    <property type="match status" value="1"/>
</dbReference>
<dbReference type="PROSITE" id="PS51354">
    <property type="entry name" value="GLUTAREDOXIN_2"/>
    <property type="match status" value="1"/>
</dbReference>
<comment type="function">
    <text evidence="1">Has a glutathione-disulfide oxidoreductase activity in the presence of NADPH and glutathione reductase. Reduces low molecular weight disulfides and proteins.</text>
</comment>
<dbReference type="GO" id="GO:0035556">
    <property type="term" value="P:intracellular signal transduction"/>
    <property type="evidence" value="ECO:0007669"/>
    <property type="project" value="InterPro"/>
</dbReference>
<dbReference type="Pfam" id="PF04784">
    <property type="entry name" value="DUF547"/>
    <property type="match status" value="1"/>
</dbReference>
<dbReference type="Gene3D" id="3.40.30.10">
    <property type="entry name" value="Glutaredoxin"/>
    <property type="match status" value="1"/>
</dbReference>
<evidence type="ECO:0000259" key="6">
    <source>
        <dbReference type="Pfam" id="PF00610"/>
    </source>
</evidence>
<keyword evidence="3" id="KW-0676">Redox-active center</keyword>
<evidence type="ECO:0000256" key="4">
    <source>
        <dbReference type="SAM" id="MobiDB-lite"/>
    </source>
</evidence>
<dbReference type="InterPro" id="IPR000591">
    <property type="entry name" value="DEP_dom"/>
</dbReference>
<proteinExistence type="predicted"/>
<dbReference type="GO" id="GO:0009055">
    <property type="term" value="F:electron transfer activity"/>
    <property type="evidence" value="ECO:0007669"/>
    <property type="project" value="TreeGrafter"/>
</dbReference>
<reference evidence="8" key="1">
    <citation type="journal article" date="2004" name="Nature">
        <title>Genome duplication in the teleost fish Tetraodon nigroviridis reveals the early vertebrate proto-karyotype.</title>
        <authorList>
            <person name="Jaillon O."/>
            <person name="Aury J.-M."/>
            <person name="Brunet F."/>
            <person name="Petit J.-L."/>
            <person name="Stange-Thomann N."/>
            <person name="Mauceli E."/>
            <person name="Bouneau L."/>
            <person name="Fischer C."/>
            <person name="Ozouf-Costaz C."/>
            <person name="Bernot A."/>
            <person name="Nicaud S."/>
            <person name="Jaffe D."/>
            <person name="Fisher S."/>
            <person name="Lutfalla G."/>
            <person name="Dossat C."/>
            <person name="Segurens B."/>
            <person name="Dasilva C."/>
            <person name="Salanoubat M."/>
            <person name="Levy M."/>
            <person name="Boudet N."/>
            <person name="Castellano S."/>
            <person name="Anthouard V."/>
            <person name="Jubin C."/>
            <person name="Castelli V."/>
            <person name="Katinka M."/>
            <person name="Vacherie B."/>
            <person name="Biemont C."/>
            <person name="Skalli Z."/>
            <person name="Cattolico L."/>
            <person name="Poulain J."/>
            <person name="De Berardinis V."/>
            <person name="Cruaud C."/>
            <person name="Duprat S."/>
            <person name="Brottier P."/>
            <person name="Coutanceau J.-P."/>
            <person name="Gouzy J."/>
            <person name="Parra G."/>
            <person name="Lardier G."/>
            <person name="Chapple C."/>
            <person name="McKernan K.J."/>
            <person name="McEwan P."/>
            <person name="Bosak S."/>
            <person name="Kellis M."/>
            <person name="Volff J.-N."/>
            <person name="Guigo R."/>
            <person name="Zody M.C."/>
            <person name="Mesirov J."/>
            <person name="Lindblad-Toh K."/>
            <person name="Birren B."/>
            <person name="Nusbaum C."/>
            <person name="Kahn D."/>
            <person name="Robinson-Rechavi M."/>
            <person name="Laudet V."/>
            <person name="Schachter V."/>
            <person name="Quetier F."/>
            <person name="Saurin W."/>
            <person name="Scarpelli C."/>
            <person name="Wincker P."/>
            <person name="Lander E.S."/>
            <person name="Weissenbach J."/>
            <person name="Roest Crollius H."/>
        </authorList>
    </citation>
    <scope>NUCLEOTIDE SEQUENCE [LARGE SCALE GENOMIC DNA]</scope>
</reference>
<feature type="domain" description="Glutaredoxin" evidence="5">
    <location>
        <begin position="109"/>
        <end position="168"/>
    </location>
</feature>
<protein>
    <submittedName>
        <fullName evidence="8">(spotted green pufferfish) hypothetical protein</fullName>
    </submittedName>
</protein>
<sequence>MDCGSPNQFNLKRSERVSSGTECNGERGYAGNMSDRQRIKGSSMPNKGLKVTRVSADEPKYLFKDAQTQSISVDGPSYSHPYQTMTGGQDIEATRLQMGEFESSPLGRVTVYSIQGCPHCVQAKATLGRLAVPVCDVDLGLHPELRARVKELTGRSTVPQIFFNSVHVGGNDDLQKLVRRSTSKNQSGVPGCALGFVPLPQGPEELQRLVNLVREEPLPADAPPLPEDDPSESATGETQGDFMCERDELADLVEDLKHGSVLGSHWRSLTLYKKSFSGQQLLDWLQKEKGMGRAAACKTGQALLLKKYMVSVRGSGQQEARFEDTKDTTETLFRLLEDDPHSALNAGQTAACSPIQAAELSLLLRDLILKLYSEHLSADGKSVDYEGMSANPTFERYSELAIQLQRVELLSLSREEKLAFFINIYNALVIHGYLRLGAPTNMWQRYRFFNYVSYLIGGEVFTLQDIENGVLRGNRKGVAQLRRPFSKTDPRLQVALPEAEPLIHFALNCGAKGCPPIKTYTPQVNRTVPAYRNSVLMHPFCEEIFILLPQDIDSQLRTAAEAFLENDDACEVDSGKKEVRLSQIFKWYKADFGGTDEKLLQWVVEHMGDSPKKSSLQGVLSAGKAKISFLPYDWSSNSSH</sequence>
<evidence type="ECO:0000256" key="3">
    <source>
        <dbReference type="ARBA" id="ARBA00023284"/>
    </source>
</evidence>
<feature type="compositionally biased region" description="Polar residues" evidence="4">
    <location>
        <begin position="1"/>
        <end position="22"/>
    </location>
</feature>
<dbReference type="PRINTS" id="PR00160">
    <property type="entry name" value="GLUTAREDOXIN"/>
</dbReference>
<feature type="domain" description="DEP" evidence="6">
    <location>
        <begin position="263"/>
        <end position="326"/>
    </location>
</feature>
<dbReference type="InterPro" id="IPR014025">
    <property type="entry name" value="Glutaredoxin_subgr"/>
</dbReference>
<feature type="region of interest" description="Disordered" evidence="4">
    <location>
        <begin position="218"/>
        <end position="239"/>
    </location>
</feature>
<evidence type="ECO:0000259" key="7">
    <source>
        <dbReference type="Pfam" id="PF04784"/>
    </source>
</evidence>
<dbReference type="InterPro" id="IPR036249">
    <property type="entry name" value="Thioredoxin-like_sf"/>
</dbReference>
<comment type="caution">
    <text evidence="8">The sequence shown here is derived from an EMBL/GenBank/DDBJ whole genome shotgun (WGS) entry which is preliminary data.</text>
</comment>
<dbReference type="Pfam" id="PF00610">
    <property type="entry name" value="DEP"/>
    <property type="match status" value="1"/>
</dbReference>
<evidence type="ECO:0000259" key="5">
    <source>
        <dbReference type="Pfam" id="PF00462"/>
    </source>
</evidence>
<dbReference type="Gene3D" id="1.10.10.10">
    <property type="entry name" value="Winged helix-like DNA-binding domain superfamily/Winged helix DNA-binding domain"/>
    <property type="match status" value="1"/>
</dbReference>
<dbReference type="InterPro" id="IPR002109">
    <property type="entry name" value="Glutaredoxin"/>
</dbReference>
<dbReference type="KEGG" id="tng:GSTEN00030436G001"/>
<keyword evidence="2" id="KW-1015">Disulfide bond</keyword>
<dbReference type="GO" id="GO:0045454">
    <property type="term" value="P:cell redox homeostasis"/>
    <property type="evidence" value="ECO:0007669"/>
    <property type="project" value="TreeGrafter"/>
</dbReference>
<evidence type="ECO:0000256" key="1">
    <source>
        <dbReference type="ARBA" id="ARBA00002549"/>
    </source>
</evidence>
<dbReference type="PANTHER" id="PTHR34386:SF1">
    <property type="entry name" value="GLUTAREDOXIN-LIKE PROTEIN NRDH"/>
    <property type="match status" value="1"/>
</dbReference>
<name>Q4RQV7_TETNG</name>
<gene>
    <name evidence="8" type="ORF">GSTENG00030436001</name>
</gene>
<dbReference type="PROSITE" id="PS00195">
    <property type="entry name" value="GLUTAREDOXIN_1"/>
    <property type="match status" value="1"/>
</dbReference>
<dbReference type="InterPro" id="IPR006869">
    <property type="entry name" value="DUF547"/>
</dbReference>
<evidence type="ECO:0000256" key="2">
    <source>
        <dbReference type="ARBA" id="ARBA00023157"/>
    </source>
</evidence>
<evidence type="ECO:0000313" key="8">
    <source>
        <dbReference type="EMBL" id="CAG09225.1"/>
    </source>
</evidence>
<reference evidence="8" key="2">
    <citation type="submission" date="2004-02" db="EMBL/GenBank/DDBJ databases">
        <authorList>
            <consortium name="Genoscope"/>
            <consortium name="Whitehead Institute Centre for Genome Research"/>
        </authorList>
    </citation>
    <scope>NUCLEOTIDE SEQUENCE</scope>
</reference>
<dbReference type="EMBL" id="CAAE01015004">
    <property type="protein sequence ID" value="CAG09225.1"/>
    <property type="molecule type" value="Genomic_DNA"/>
</dbReference>
<dbReference type="InterPro" id="IPR036390">
    <property type="entry name" value="WH_DNA-bd_sf"/>
</dbReference>
<organism evidence="8">
    <name type="scientific">Tetraodon nigroviridis</name>
    <name type="common">Spotted green pufferfish</name>
    <name type="synonym">Chelonodon nigroviridis</name>
    <dbReference type="NCBI Taxonomy" id="99883"/>
    <lineage>
        <taxon>Eukaryota</taxon>
        <taxon>Metazoa</taxon>
        <taxon>Chordata</taxon>
        <taxon>Craniata</taxon>
        <taxon>Vertebrata</taxon>
        <taxon>Euteleostomi</taxon>
        <taxon>Actinopterygii</taxon>
        <taxon>Neopterygii</taxon>
        <taxon>Teleostei</taxon>
        <taxon>Neoteleostei</taxon>
        <taxon>Acanthomorphata</taxon>
        <taxon>Eupercaria</taxon>
        <taxon>Tetraodontiformes</taxon>
        <taxon>Tetradontoidea</taxon>
        <taxon>Tetraodontidae</taxon>
        <taxon>Tetraodon</taxon>
    </lineage>
</organism>
<dbReference type="OrthoDB" id="418495at2759"/>
<dbReference type="Pfam" id="PF00462">
    <property type="entry name" value="Glutaredoxin"/>
    <property type="match status" value="1"/>
</dbReference>
<feature type="domain" description="DUF547" evidence="7">
    <location>
        <begin position="411"/>
        <end position="523"/>
    </location>
</feature>
<dbReference type="AlphaFoldDB" id="Q4RQV7"/>
<dbReference type="InterPro" id="IPR011767">
    <property type="entry name" value="GLR_AS"/>
</dbReference>
<accession>Q4RQV7</accession>
<dbReference type="CDD" id="cd04371">
    <property type="entry name" value="DEP"/>
    <property type="match status" value="1"/>
</dbReference>
<feature type="region of interest" description="Disordered" evidence="4">
    <location>
        <begin position="1"/>
        <end position="47"/>
    </location>
</feature>